<dbReference type="InterPro" id="IPR018555">
    <property type="entry name" value="C630.06c-like"/>
</dbReference>
<keyword evidence="3" id="KW-1185">Reference proteome</keyword>
<dbReference type="Proteomes" id="UP001316803">
    <property type="component" value="Unassembled WGS sequence"/>
</dbReference>
<feature type="compositionally biased region" description="Basic and acidic residues" evidence="1">
    <location>
        <begin position="30"/>
        <end position="41"/>
    </location>
</feature>
<dbReference type="Pfam" id="PF09428">
    <property type="entry name" value="DUF2011"/>
    <property type="match status" value="1"/>
</dbReference>
<accession>A0AAN8I3V7</accession>
<feature type="compositionally biased region" description="Basic residues" evidence="1">
    <location>
        <begin position="256"/>
        <end position="270"/>
    </location>
</feature>
<feature type="region of interest" description="Disordered" evidence="1">
    <location>
        <begin position="196"/>
        <end position="305"/>
    </location>
</feature>
<feature type="compositionally biased region" description="Basic residues" evidence="1">
    <location>
        <begin position="219"/>
        <end position="239"/>
    </location>
</feature>
<feature type="region of interest" description="Disordered" evidence="1">
    <location>
        <begin position="84"/>
        <end position="126"/>
    </location>
</feature>
<reference evidence="2 3" key="1">
    <citation type="submission" date="2022-12" db="EMBL/GenBank/DDBJ databases">
        <title>Genomic features and morphological characterization of a novel Knufia sp. strain isolated from spacecraft assembly facility.</title>
        <authorList>
            <person name="Teixeira M."/>
            <person name="Chander A.M."/>
            <person name="Stajich J.E."/>
            <person name="Venkateswaran K."/>
        </authorList>
    </citation>
    <scope>NUCLEOTIDE SEQUENCE [LARGE SCALE GENOMIC DNA]</scope>
    <source>
        <strain evidence="2 3">FJI-L2-BK-P2</strain>
    </source>
</reference>
<protein>
    <submittedName>
        <fullName evidence="2">Uncharacterized protein</fullName>
    </submittedName>
</protein>
<feature type="compositionally biased region" description="Gly residues" evidence="1">
    <location>
        <begin position="287"/>
        <end position="296"/>
    </location>
</feature>
<name>A0AAN8I3V7_9EURO</name>
<gene>
    <name evidence="2" type="ORF">OHC33_010209</name>
</gene>
<dbReference type="EMBL" id="JAKLMC020000043">
    <property type="protein sequence ID" value="KAK5948786.1"/>
    <property type="molecule type" value="Genomic_DNA"/>
</dbReference>
<sequence>MFEVPAAKRVKRTKLSDNGPINDSLEQAPGEEHDQSSKEENGPVDYGFEYDFIEPHPATTSKIYQAADAQPAEEALQFNLFRPTSRPSAAKNSESTTATRPDSQAQPALISLRSPSPPTATDPANLKFRTERPDSYYFTASISPTRLKNLRDGYAQCAITTATIQHQSSRPWPGTHLSWRVITLPAHRKQIVVHKAEPASTITKPVSTPIPPNSAGRGARARPSKKRRDLLKLKAQRRQRVIDESKTKEEHEKEKRNKKNRERKLKRRAKERREKEGARGVKLGSEVGDGTGGDADGVGDEIDDD</sequence>
<organism evidence="2 3">
    <name type="scientific">Knufia fluminis</name>
    <dbReference type="NCBI Taxonomy" id="191047"/>
    <lineage>
        <taxon>Eukaryota</taxon>
        <taxon>Fungi</taxon>
        <taxon>Dikarya</taxon>
        <taxon>Ascomycota</taxon>
        <taxon>Pezizomycotina</taxon>
        <taxon>Eurotiomycetes</taxon>
        <taxon>Chaetothyriomycetidae</taxon>
        <taxon>Chaetothyriales</taxon>
        <taxon>Trichomeriaceae</taxon>
        <taxon>Knufia</taxon>
    </lineage>
</organism>
<evidence type="ECO:0000313" key="3">
    <source>
        <dbReference type="Proteomes" id="UP001316803"/>
    </source>
</evidence>
<proteinExistence type="predicted"/>
<dbReference type="AlphaFoldDB" id="A0AAN8I3V7"/>
<feature type="compositionally biased region" description="Polar residues" evidence="1">
    <location>
        <begin position="85"/>
        <end position="106"/>
    </location>
</feature>
<evidence type="ECO:0000313" key="2">
    <source>
        <dbReference type="EMBL" id="KAK5948786.1"/>
    </source>
</evidence>
<evidence type="ECO:0000256" key="1">
    <source>
        <dbReference type="SAM" id="MobiDB-lite"/>
    </source>
</evidence>
<comment type="caution">
    <text evidence="2">The sequence shown here is derived from an EMBL/GenBank/DDBJ whole genome shotgun (WGS) entry which is preliminary data.</text>
</comment>
<feature type="region of interest" description="Disordered" evidence="1">
    <location>
        <begin position="1"/>
        <end position="52"/>
    </location>
</feature>
<feature type="compositionally biased region" description="Basic and acidic residues" evidence="1">
    <location>
        <begin position="240"/>
        <end position="255"/>
    </location>
</feature>